<dbReference type="GO" id="GO:0004113">
    <property type="term" value="F:2',3'-cyclic-nucleotide 3'-phosphodiesterase activity"/>
    <property type="evidence" value="ECO:0007669"/>
    <property type="project" value="InterPro"/>
</dbReference>
<feature type="domain" description="Phosphoesterase HXTX" evidence="3">
    <location>
        <begin position="91"/>
        <end position="128"/>
    </location>
</feature>
<dbReference type="InterPro" id="IPR014051">
    <property type="entry name" value="Phosphoesterase_HXTX"/>
</dbReference>
<dbReference type="EC" id="3.1.4.58" evidence="2"/>
<feature type="domain" description="Phosphoesterase HXTX" evidence="3">
    <location>
        <begin position="9"/>
        <end position="83"/>
    </location>
</feature>
<dbReference type="PANTHER" id="PTHR35561">
    <property type="entry name" value="RNA 2',3'-CYCLIC PHOSPHODIESTERASE"/>
    <property type="match status" value="1"/>
</dbReference>
<comment type="catalytic activity">
    <reaction evidence="2">
        <text>a 3'-end 2',3'-cyclophospho-ribonucleotide-RNA + H2O = a 3'-end 2'-phospho-ribonucleotide-RNA + H(+)</text>
        <dbReference type="Rhea" id="RHEA:11828"/>
        <dbReference type="Rhea" id="RHEA-COMP:10464"/>
        <dbReference type="Rhea" id="RHEA-COMP:17353"/>
        <dbReference type="ChEBI" id="CHEBI:15377"/>
        <dbReference type="ChEBI" id="CHEBI:15378"/>
        <dbReference type="ChEBI" id="CHEBI:83064"/>
        <dbReference type="ChEBI" id="CHEBI:173113"/>
        <dbReference type="EC" id="3.1.4.58"/>
    </reaction>
</comment>
<protein>
    <recommendedName>
        <fullName evidence="2">RNA 2',3'-cyclic phosphodiesterase</fullName>
        <shortName evidence="2">RNA 2',3'-CPDase</shortName>
        <ecNumber evidence="2">3.1.4.58</ecNumber>
    </recommendedName>
</protein>
<sequence length="174" mass="19477">MKRQFFALWPDADLRQQCLQIMQNIPISLARPVTPANLHVTLQFLGQVNPDQEQALLAAAETLCISPMSLLFDQLNYWRKPGILCLSSHNYDNQVSILAAQLAAIAQDNGIQLDQQPFRPHITLARKAHAALAIEFSPISWIDHGFCLVESCSGNDGVVYKVIQRWELTTVPNS</sequence>
<dbReference type="InterPro" id="IPR009097">
    <property type="entry name" value="Cyclic_Pdiesterase"/>
</dbReference>
<reference evidence="4" key="1">
    <citation type="submission" date="2021-04" db="EMBL/GenBank/DDBJ databases">
        <title>Draft genome sequence data of methanotrophic Methylovulum sp. strain S1L and Methylomonas sp. strain S2AM isolated from boreal lake water columns.</title>
        <authorList>
            <person name="Rissanen A.J."/>
            <person name="Mangayil R."/>
            <person name="Svenning M.M."/>
            <person name="Khanongnuch R."/>
        </authorList>
    </citation>
    <scope>NUCLEOTIDE SEQUENCE</scope>
    <source>
        <strain evidence="4">S2AM</strain>
    </source>
</reference>
<accession>A0A975MN59</accession>
<dbReference type="Gene3D" id="3.90.1140.10">
    <property type="entry name" value="Cyclic phosphodiesterase"/>
    <property type="match status" value="1"/>
</dbReference>
<gene>
    <name evidence="4" type="primary">thpR</name>
    <name evidence="4" type="ORF">KEF85_16325</name>
</gene>
<organism evidence="4 5">
    <name type="scientific">Methylomonas paludis</name>
    <dbReference type="NCBI Taxonomy" id="1173101"/>
    <lineage>
        <taxon>Bacteria</taxon>
        <taxon>Pseudomonadati</taxon>
        <taxon>Pseudomonadota</taxon>
        <taxon>Gammaproteobacteria</taxon>
        <taxon>Methylococcales</taxon>
        <taxon>Methylococcaceae</taxon>
        <taxon>Methylomonas</taxon>
    </lineage>
</organism>
<dbReference type="EMBL" id="CP073754">
    <property type="protein sequence ID" value="QWF70855.1"/>
    <property type="molecule type" value="Genomic_DNA"/>
</dbReference>
<dbReference type="AlphaFoldDB" id="A0A975MN59"/>
<dbReference type="Proteomes" id="UP000676649">
    <property type="component" value="Chromosome"/>
</dbReference>
<keyword evidence="1 2" id="KW-0378">Hydrolase</keyword>
<feature type="short sequence motif" description="HXTX 2" evidence="2">
    <location>
        <begin position="121"/>
        <end position="124"/>
    </location>
</feature>
<evidence type="ECO:0000256" key="1">
    <source>
        <dbReference type="ARBA" id="ARBA00022801"/>
    </source>
</evidence>
<evidence type="ECO:0000313" key="4">
    <source>
        <dbReference type="EMBL" id="QWF70855.1"/>
    </source>
</evidence>
<evidence type="ECO:0000259" key="3">
    <source>
        <dbReference type="Pfam" id="PF02834"/>
    </source>
</evidence>
<evidence type="ECO:0000256" key="2">
    <source>
        <dbReference type="HAMAP-Rule" id="MF_01940"/>
    </source>
</evidence>
<name>A0A975MN59_9GAMM</name>
<feature type="short sequence motif" description="HXTX 1" evidence="2">
    <location>
        <begin position="39"/>
        <end position="42"/>
    </location>
</feature>
<keyword evidence="5" id="KW-1185">Reference proteome</keyword>
<dbReference type="PANTHER" id="PTHR35561:SF1">
    <property type="entry name" value="RNA 2',3'-CYCLIC PHOSPHODIESTERASE"/>
    <property type="match status" value="1"/>
</dbReference>
<feature type="active site" description="Proton donor" evidence="2">
    <location>
        <position position="39"/>
    </location>
</feature>
<dbReference type="NCBIfam" id="TIGR02258">
    <property type="entry name" value="2_5_ligase"/>
    <property type="match status" value="1"/>
</dbReference>
<dbReference type="SUPFAM" id="SSF55144">
    <property type="entry name" value="LigT-like"/>
    <property type="match status" value="1"/>
</dbReference>
<dbReference type="RefSeq" id="WP_215582329.1">
    <property type="nucleotide sequence ID" value="NZ_CP073754.1"/>
</dbReference>
<dbReference type="KEGG" id="mpad:KEF85_16325"/>
<proteinExistence type="inferred from homology"/>
<feature type="active site" description="Proton acceptor" evidence="2">
    <location>
        <position position="121"/>
    </location>
</feature>
<dbReference type="GO" id="GO:0008664">
    <property type="term" value="F:RNA 2',3'-cyclic 3'-phosphodiesterase activity"/>
    <property type="evidence" value="ECO:0007669"/>
    <property type="project" value="UniProtKB-EC"/>
</dbReference>
<comment type="similarity">
    <text evidence="2">Belongs to the 2H phosphoesterase superfamily. ThpR family.</text>
</comment>
<dbReference type="Pfam" id="PF02834">
    <property type="entry name" value="LigT_PEase"/>
    <property type="match status" value="2"/>
</dbReference>
<evidence type="ECO:0000313" key="5">
    <source>
        <dbReference type="Proteomes" id="UP000676649"/>
    </source>
</evidence>
<comment type="function">
    <text evidence="2">Hydrolyzes RNA 2',3'-cyclic phosphodiester to an RNA 2'-phosphomonoester.</text>
</comment>
<dbReference type="HAMAP" id="MF_01940">
    <property type="entry name" value="RNA_CPDase"/>
    <property type="match status" value="1"/>
</dbReference>
<dbReference type="InterPro" id="IPR004175">
    <property type="entry name" value="RNA_CPDase"/>
</dbReference>